<evidence type="ECO:0000313" key="2">
    <source>
        <dbReference type="EnsemblPlants" id="KEH32928"/>
    </source>
</evidence>
<dbReference type="EnsemblPlants" id="KEH32928">
    <property type="protein sequence ID" value="KEH32928"/>
    <property type="gene ID" value="MTR_3g011670"/>
</dbReference>
<protein>
    <submittedName>
        <fullName evidence="1 2">Uncharacterized protein</fullName>
    </submittedName>
</protein>
<name>A0A072UV58_MEDTR</name>
<reference evidence="1 3" key="2">
    <citation type="journal article" date="2014" name="BMC Genomics">
        <title>An improved genome release (version Mt4.0) for the model legume Medicago truncatula.</title>
        <authorList>
            <person name="Tang H."/>
            <person name="Krishnakumar V."/>
            <person name="Bidwell S."/>
            <person name="Rosen B."/>
            <person name="Chan A."/>
            <person name="Zhou S."/>
            <person name="Gentzbittel L."/>
            <person name="Childs K.L."/>
            <person name="Yandell M."/>
            <person name="Gundlach H."/>
            <person name="Mayer K.F."/>
            <person name="Schwartz D.C."/>
            <person name="Town C.D."/>
        </authorList>
    </citation>
    <scope>GENOME REANNOTATION</scope>
    <source>
        <strain evidence="1">A17</strain>
        <strain evidence="2 3">cv. Jemalong A17</strain>
    </source>
</reference>
<sequence length="137" mass="16039">MRVGKFKISSISLISKNSENTLFDYTTEHAKLLVSERKTKADHLKQRRRQKFVPTEWEKCIEAVQSKTSRNEQQGDIHMKAVRPPLLQEDSDVAPLFCYEAFCRVEKNRELRVFGSNATFSVYAEYLEAMQQYTLKQ</sequence>
<dbReference type="Proteomes" id="UP000002051">
    <property type="component" value="Chromosome 3"/>
</dbReference>
<reference evidence="2" key="3">
    <citation type="submission" date="2015-04" db="UniProtKB">
        <authorList>
            <consortium name="EnsemblPlants"/>
        </authorList>
    </citation>
    <scope>IDENTIFICATION</scope>
    <source>
        <strain evidence="2">cv. Jemalong A17</strain>
    </source>
</reference>
<keyword evidence="3" id="KW-1185">Reference proteome</keyword>
<dbReference type="AlphaFoldDB" id="A0A072UV58"/>
<evidence type="ECO:0000313" key="1">
    <source>
        <dbReference type="EMBL" id="KEH32928.1"/>
    </source>
</evidence>
<gene>
    <name evidence="1" type="ordered locus">MTR_3g011670</name>
</gene>
<reference evidence="1 3" key="1">
    <citation type="journal article" date="2011" name="Nature">
        <title>The Medicago genome provides insight into the evolution of rhizobial symbioses.</title>
        <authorList>
            <person name="Young N.D."/>
            <person name="Debelle F."/>
            <person name="Oldroyd G.E."/>
            <person name="Geurts R."/>
            <person name="Cannon S.B."/>
            <person name="Udvardi M.K."/>
            <person name="Benedito V.A."/>
            <person name="Mayer K.F."/>
            <person name="Gouzy J."/>
            <person name="Schoof H."/>
            <person name="Van de Peer Y."/>
            <person name="Proost S."/>
            <person name="Cook D.R."/>
            <person name="Meyers B.C."/>
            <person name="Spannagl M."/>
            <person name="Cheung F."/>
            <person name="De Mita S."/>
            <person name="Krishnakumar V."/>
            <person name="Gundlach H."/>
            <person name="Zhou S."/>
            <person name="Mudge J."/>
            <person name="Bharti A.K."/>
            <person name="Murray J.D."/>
            <person name="Naoumkina M.A."/>
            <person name="Rosen B."/>
            <person name="Silverstein K.A."/>
            <person name="Tang H."/>
            <person name="Rombauts S."/>
            <person name="Zhao P.X."/>
            <person name="Zhou P."/>
            <person name="Barbe V."/>
            <person name="Bardou P."/>
            <person name="Bechner M."/>
            <person name="Bellec A."/>
            <person name="Berger A."/>
            <person name="Berges H."/>
            <person name="Bidwell S."/>
            <person name="Bisseling T."/>
            <person name="Choisne N."/>
            <person name="Couloux A."/>
            <person name="Denny R."/>
            <person name="Deshpande S."/>
            <person name="Dai X."/>
            <person name="Doyle J.J."/>
            <person name="Dudez A.M."/>
            <person name="Farmer A.D."/>
            <person name="Fouteau S."/>
            <person name="Franken C."/>
            <person name="Gibelin C."/>
            <person name="Gish J."/>
            <person name="Goldstein S."/>
            <person name="Gonzalez A.J."/>
            <person name="Green P.J."/>
            <person name="Hallab A."/>
            <person name="Hartog M."/>
            <person name="Hua A."/>
            <person name="Humphray S.J."/>
            <person name="Jeong D.H."/>
            <person name="Jing Y."/>
            <person name="Jocker A."/>
            <person name="Kenton S.M."/>
            <person name="Kim D.J."/>
            <person name="Klee K."/>
            <person name="Lai H."/>
            <person name="Lang C."/>
            <person name="Lin S."/>
            <person name="Macmil S.L."/>
            <person name="Magdelenat G."/>
            <person name="Matthews L."/>
            <person name="McCorrison J."/>
            <person name="Monaghan E.L."/>
            <person name="Mun J.H."/>
            <person name="Najar F.Z."/>
            <person name="Nicholson C."/>
            <person name="Noirot C."/>
            <person name="O'Bleness M."/>
            <person name="Paule C.R."/>
            <person name="Poulain J."/>
            <person name="Prion F."/>
            <person name="Qin B."/>
            <person name="Qu C."/>
            <person name="Retzel E.F."/>
            <person name="Riddle C."/>
            <person name="Sallet E."/>
            <person name="Samain S."/>
            <person name="Samson N."/>
            <person name="Sanders I."/>
            <person name="Saurat O."/>
            <person name="Scarpelli C."/>
            <person name="Schiex T."/>
            <person name="Segurens B."/>
            <person name="Severin A.J."/>
            <person name="Sherrier D.J."/>
            <person name="Shi R."/>
            <person name="Sims S."/>
            <person name="Singer S.R."/>
            <person name="Sinharoy S."/>
            <person name="Sterck L."/>
            <person name="Viollet A."/>
            <person name="Wang B.B."/>
            <person name="Wang K."/>
            <person name="Wang M."/>
            <person name="Wang X."/>
            <person name="Warfsmann J."/>
            <person name="Weissenbach J."/>
            <person name="White D.D."/>
            <person name="White J.D."/>
            <person name="Wiley G.B."/>
            <person name="Wincker P."/>
            <person name="Xing Y."/>
            <person name="Yang L."/>
            <person name="Yao Z."/>
            <person name="Ying F."/>
            <person name="Zhai J."/>
            <person name="Zhou L."/>
            <person name="Zuber A."/>
            <person name="Denarie J."/>
            <person name="Dixon R.A."/>
            <person name="May G.D."/>
            <person name="Schwartz D.C."/>
            <person name="Rogers J."/>
            <person name="Quetier F."/>
            <person name="Town C.D."/>
            <person name="Roe B.A."/>
        </authorList>
    </citation>
    <scope>NUCLEOTIDE SEQUENCE [LARGE SCALE GENOMIC DNA]</scope>
    <source>
        <strain evidence="1">A17</strain>
        <strain evidence="2 3">cv. Jemalong A17</strain>
    </source>
</reference>
<organism evidence="1 3">
    <name type="scientific">Medicago truncatula</name>
    <name type="common">Barrel medic</name>
    <name type="synonym">Medicago tribuloides</name>
    <dbReference type="NCBI Taxonomy" id="3880"/>
    <lineage>
        <taxon>Eukaryota</taxon>
        <taxon>Viridiplantae</taxon>
        <taxon>Streptophyta</taxon>
        <taxon>Embryophyta</taxon>
        <taxon>Tracheophyta</taxon>
        <taxon>Spermatophyta</taxon>
        <taxon>Magnoliopsida</taxon>
        <taxon>eudicotyledons</taxon>
        <taxon>Gunneridae</taxon>
        <taxon>Pentapetalae</taxon>
        <taxon>rosids</taxon>
        <taxon>fabids</taxon>
        <taxon>Fabales</taxon>
        <taxon>Fabaceae</taxon>
        <taxon>Papilionoideae</taxon>
        <taxon>50 kb inversion clade</taxon>
        <taxon>NPAAA clade</taxon>
        <taxon>Hologalegina</taxon>
        <taxon>IRL clade</taxon>
        <taxon>Trifolieae</taxon>
        <taxon>Medicago</taxon>
    </lineage>
</organism>
<dbReference type="HOGENOM" id="CLU_1868153_0_0_1"/>
<evidence type="ECO:0000313" key="3">
    <source>
        <dbReference type="Proteomes" id="UP000002051"/>
    </source>
</evidence>
<dbReference type="EMBL" id="CM001219">
    <property type="protein sequence ID" value="KEH32928.1"/>
    <property type="molecule type" value="Genomic_DNA"/>
</dbReference>
<accession>A0A072UV58</accession>
<proteinExistence type="predicted"/>